<proteinExistence type="predicted"/>
<comment type="caution">
    <text evidence="1">The sequence shown here is derived from an EMBL/GenBank/DDBJ whole genome shotgun (WGS) entry which is preliminary data.</text>
</comment>
<name>A0A1U7HYW6_9CHRO</name>
<protein>
    <recommendedName>
        <fullName evidence="3">DUF1824 domain-containing protein</fullName>
    </recommendedName>
</protein>
<reference evidence="1 2" key="1">
    <citation type="submission" date="2016-11" db="EMBL/GenBank/DDBJ databases">
        <title>Draft Genome Sequences of Nine Cyanobacterial Strains from Diverse Habitats.</title>
        <authorList>
            <person name="Zhu T."/>
            <person name="Hou S."/>
            <person name="Lu X."/>
            <person name="Hess W.R."/>
        </authorList>
    </citation>
    <scope>NUCLEOTIDE SEQUENCE [LARGE SCALE GENOMIC DNA]</scope>
    <source>
        <strain evidence="1 2">5.2 s.c.1</strain>
    </source>
</reference>
<dbReference type="OrthoDB" id="424950at2"/>
<dbReference type="Pfam" id="PF08854">
    <property type="entry name" value="DUF1824"/>
    <property type="match status" value="1"/>
</dbReference>
<evidence type="ECO:0008006" key="3">
    <source>
        <dbReference type="Google" id="ProtNLM"/>
    </source>
</evidence>
<dbReference type="STRING" id="247279.NIES1031_02685"/>
<dbReference type="SUPFAM" id="SSF160532">
    <property type="entry name" value="Ava3019-like"/>
    <property type="match status" value="1"/>
</dbReference>
<dbReference type="Proteomes" id="UP000185984">
    <property type="component" value="Unassembled WGS sequence"/>
</dbReference>
<evidence type="ECO:0000313" key="2">
    <source>
        <dbReference type="Proteomes" id="UP000185984"/>
    </source>
</evidence>
<organism evidence="1 2">
    <name type="scientific">Chroogloeocystis siderophila 5.2 s.c.1</name>
    <dbReference type="NCBI Taxonomy" id="247279"/>
    <lineage>
        <taxon>Bacteria</taxon>
        <taxon>Bacillati</taxon>
        <taxon>Cyanobacteriota</taxon>
        <taxon>Cyanophyceae</taxon>
        <taxon>Oscillatoriophycideae</taxon>
        <taxon>Chroococcales</taxon>
        <taxon>Chroococcaceae</taxon>
        <taxon>Chroogloeocystis</taxon>
    </lineage>
</organism>
<dbReference type="InterPro" id="IPR014953">
    <property type="entry name" value="DUF1824"/>
</dbReference>
<dbReference type="AlphaFoldDB" id="A0A1U7HYW6"/>
<dbReference type="Gene3D" id="3.30.360.10">
    <property type="entry name" value="Dihydrodipicolinate Reductase, domain 2"/>
    <property type="match status" value="1"/>
</dbReference>
<dbReference type="EMBL" id="MRCC01000002">
    <property type="protein sequence ID" value="OKH28822.1"/>
    <property type="molecule type" value="Genomic_DNA"/>
</dbReference>
<sequence>MSNPQQSDLTVEAAQALLKDFNCIGGKLVTSEAEKILIRQAVLVVSRFSDYQILGICADTATQGIAALANYTKALGYQPKLDLTAVDGAVYIKFNPVTSLCYLNPYSGEHRGVLVSCHSPDSGTINEIYGHLPLDLFD</sequence>
<evidence type="ECO:0000313" key="1">
    <source>
        <dbReference type="EMBL" id="OKH28822.1"/>
    </source>
</evidence>
<dbReference type="RefSeq" id="WP_073547977.1">
    <property type="nucleotide sequence ID" value="NZ_CAWMVK010000012.1"/>
</dbReference>
<gene>
    <name evidence="1" type="ORF">NIES1031_02685</name>
</gene>
<accession>A0A1U7HYW6</accession>
<keyword evidence="2" id="KW-1185">Reference proteome</keyword>